<dbReference type="InterPro" id="IPR017871">
    <property type="entry name" value="ABC_transporter-like_CS"/>
</dbReference>
<protein>
    <submittedName>
        <fullName evidence="5">ABC transporter ATP-binding protein</fullName>
    </submittedName>
</protein>
<evidence type="ECO:0000313" key="6">
    <source>
        <dbReference type="Proteomes" id="UP001500064"/>
    </source>
</evidence>
<evidence type="ECO:0000259" key="4">
    <source>
        <dbReference type="PROSITE" id="PS50893"/>
    </source>
</evidence>
<evidence type="ECO:0000313" key="5">
    <source>
        <dbReference type="EMBL" id="GAA1609472.1"/>
    </source>
</evidence>
<dbReference type="GO" id="GO:0005524">
    <property type="term" value="F:ATP binding"/>
    <property type="evidence" value="ECO:0007669"/>
    <property type="project" value="UniProtKB-KW"/>
</dbReference>
<dbReference type="PROSITE" id="PS00211">
    <property type="entry name" value="ABC_TRANSPORTER_1"/>
    <property type="match status" value="1"/>
</dbReference>
<sequence>MSAPAIEAVDLTRRYQLDGVAVEALRGVSLRIDQGEFAAVVGPSGSGKSTLMHLLGCLDRPSSGVLRINGVDISRLSDGALAELRNRTIGFVFQSFHLLARTTALDNVALPLVYRGLRRAERRARARAALESVGLGHRMDHRPSQMSGGEQQRVAIARALVGEPKVLLADEPTGNLDTANGAEVMAILDRLNAGGGVAVVLVTHEAEVAAHARRQIHVRDGLIERIDVRDGSTGRTDGQDGR</sequence>
<dbReference type="EMBL" id="BAAAMU010000001">
    <property type="protein sequence ID" value="GAA1609472.1"/>
    <property type="molecule type" value="Genomic_DNA"/>
</dbReference>
<dbReference type="Pfam" id="PF00005">
    <property type="entry name" value="ABC_tran"/>
    <property type="match status" value="1"/>
</dbReference>
<name>A0ABN2EK33_9ACTN</name>
<accession>A0ABN2EK33</accession>
<proteinExistence type="predicted"/>
<gene>
    <name evidence="5" type="ORF">GCM10009733_002140</name>
</gene>
<dbReference type="PROSITE" id="PS50893">
    <property type="entry name" value="ABC_TRANSPORTER_2"/>
    <property type="match status" value="1"/>
</dbReference>
<feature type="domain" description="ABC transporter" evidence="4">
    <location>
        <begin position="6"/>
        <end position="242"/>
    </location>
</feature>
<dbReference type="SMART" id="SM00382">
    <property type="entry name" value="AAA"/>
    <property type="match status" value="1"/>
</dbReference>
<keyword evidence="3 5" id="KW-0067">ATP-binding</keyword>
<dbReference type="PANTHER" id="PTHR24220">
    <property type="entry name" value="IMPORT ATP-BINDING PROTEIN"/>
    <property type="match status" value="1"/>
</dbReference>
<dbReference type="Proteomes" id="UP001500064">
    <property type="component" value="Unassembled WGS sequence"/>
</dbReference>
<dbReference type="InterPro" id="IPR003593">
    <property type="entry name" value="AAA+_ATPase"/>
</dbReference>
<keyword evidence="2" id="KW-0547">Nucleotide-binding</keyword>
<dbReference type="InterPro" id="IPR017911">
    <property type="entry name" value="MacB-like_ATP-bd"/>
</dbReference>
<dbReference type="InterPro" id="IPR003439">
    <property type="entry name" value="ABC_transporter-like_ATP-bd"/>
</dbReference>
<organism evidence="5 6">
    <name type="scientific">Nonomuraea maheshkhaliensis</name>
    <dbReference type="NCBI Taxonomy" id="419590"/>
    <lineage>
        <taxon>Bacteria</taxon>
        <taxon>Bacillati</taxon>
        <taxon>Actinomycetota</taxon>
        <taxon>Actinomycetes</taxon>
        <taxon>Streptosporangiales</taxon>
        <taxon>Streptosporangiaceae</taxon>
        <taxon>Nonomuraea</taxon>
    </lineage>
</organism>
<reference evidence="5 6" key="1">
    <citation type="journal article" date="2019" name="Int. J. Syst. Evol. Microbiol.">
        <title>The Global Catalogue of Microorganisms (GCM) 10K type strain sequencing project: providing services to taxonomists for standard genome sequencing and annotation.</title>
        <authorList>
            <consortium name="The Broad Institute Genomics Platform"/>
            <consortium name="The Broad Institute Genome Sequencing Center for Infectious Disease"/>
            <person name="Wu L."/>
            <person name="Ma J."/>
        </authorList>
    </citation>
    <scope>NUCLEOTIDE SEQUENCE [LARGE SCALE GENOMIC DNA]</scope>
    <source>
        <strain evidence="5 6">JCM 13929</strain>
    </source>
</reference>
<dbReference type="InterPro" id="IPR015854">
    <property type="entry name" value="ABC_transpr_LolD-like"/>
</dbReference>
<keyword evidence="1" id="KW-0813">Transport</keyword>
<evidence type="ECO:0000256" key="1">
    <source>
        <dbReference type="ARBA" id="ARBA00022448"/>
    </source>
</evidence>
<dbReference type="SUPFAM" id="SSF52540">
    <property type="entry name" value="P-loop containing nucleoside triphosphate hydrolases"/>
    <property type="match status" value="1"/>
</dbReference>
<evidence type="ECO:0000256" key="2">
    <source>
        <dbReference type="ARBA" id="ARBA00022741"/>
    </source>
</evidence>
<dbReference type="CDD" id="cd03255">
    <property type="entry name" value="ABC_MJ0796_LolCDE_FtsE"/>
    <property type="match status" value="1"/>
</dbReference>
<dbReference type="RefSeq" id="WP_346100939.1">
    <property type="nucleotide sequence ID" value="NZ_BAAAMU010000001.1"/>
</dbReference>
<dbReference type="Gene3D" id="3.40.50.300">
    <property type="entry name" value="P-loop containing nucleotide triphosphate hydrolases"/>
    <property type="match status" value="1"/>
</dbReference>
<comment type="caution">
    <text evidence="5">The sequence shown here is derived from an EMBL/GenBank/DDBJ whole genome shotgun (WGS) entry which is preliminary data.</text>
</comment>
<dbReference type="InterPro" id="IPR027417">
    <property type="entry name" value="P-loop_NTPase"/>
</dbReference>
<keyword evidence="6" id="KW-1185">Reference proteome</keyword>
<dbReference type="PANTHER" id="PTHR24220:SF86">
    <property type="entry name" value="ABC TRANSPORTER ABCH.1"/>
    <property type="match status" value="1"/>
</dbReference>
<evidence type="ECO:0000256" key="3">
    <source>
        <dbReference type="ARBA" id="ARBA00022840"/>
    </source>
</evidence>